<proteinExistence type="predicted"/>
<comment type="caution">
    <text evidence="1">The sequence shown here is derived from an EMBL/GenBank/DDBJ whole genome shotgun (WGS) entry which is preliminary data.</text>
</comment>
<protein>
    <submittedName>
        <fullName evidence="1">Uncharacterized protein</fullName>
    </submittedName>
</protein>
<evidence type="ECO:0000313" key="1">
    <source>
        <dbReference type="EMBL" id="MFD1225561.1"/>
    </source>
</evidence>
<accession>A0ABW3UYY9</accession>
<reference evidence="2" key="1">
    <citation type="journal article" date="2019" name="Int. J. Syst. Evol. Microbiol.">
        <title>The Global Catalogue of Microorganisms (GCM) 10K type strain sequencing project: providing services to taxonomists for standard genome sequencing and annotation.</title>
        <authorList>
            <consortium name="The Broad Institute Genomics Platform"/>
            <consortium name="The Broad Institute Genome Sequencing Center for Infectious Disease"/>
            <person name="Wu L."/>
            <person name="Ma J."/>
        </authorList>
    </citation>
    <scope>NUCLEOTIDE SEQUENCE [LARGE SCALE GENOMIC DNA]</scope>
    <source>
        <strain evidence="2">CCUG 53270</strain>
    </source>
</reference>
<evidence type="ECO:0000313" key="2">
    <source>
        <dbReference type="Proteomes" id="UP001597180"/>
    </source>
</evidence>
<dbReference type="EMBL" id="JBHTLU010000065">
    <property type="protein sequence ID" value="MFD1225561.1"/>
    <property type="molecule type" value="Genomic_DNA"/>
</dbReference>
<dbReference type="RefSeq" id="WP_345584992.1">
    <property type="nucleotide sequence ID" value="NZ_BAABJG010000002.1"/>
</dbReference>
<dbReference type="Proteomes" id="UP001597180">
    <property type="component" value="Unassembled WGS sequence"/>
</dbReference>
<gene>
    <name evidence="1" type="ORF">ACFQ4B_36335</name>
</gene>
<keyword evidence="2" id="KW-1185">Reference proteome</keyword>
<name>A0ABW3UYY9_9BACL</name>
<organism evidence="1 2">
    <name type="scientific">Paenibacillus vulneris</name>
    <dbReference type="NCBI Taxonomy" id="1133364"/>
    <lineage>
        <taxon>Bacteria</taxon>
        <taxon>Bacillati</taxon>
        <taxon>Bacillota</taxon>
        <taxon>Bacilli</taxon>
        <taxon>Bacillales</taxon>
        <taxon>Paenibacillaceae</taxon>
        <taxon>Paenibacillus</taxon>
    </lineage>
</organism>
<sequence length="50" mass="5926">MSSDQKKAYNRYLVLYNTYLSDDVTPDQREQLKAEMIEIERSLGIQGDWI</sequence>